<dbReference type="Gene3D" id="3.20.20.450">
    <property type="entry name" value="EAL domain"/>
    <property type="match status" value="1"/>
</dbReference>
<dbReference type="SMART" id="SM00052">
    <property type="entry name" value="EAL"/>
    <property type="match status" value="1"/>
</dbReference>
<feature type="modified residue" description="4-aspartylphosphate" evidence="1">
    <location>
        <position position="67"/>
    </location>
</feature>
<evidence type="ECO:0000259" key="2">
    <source>
        <dbReference type="PROSITE" id="PS50110"/>
    </source>
</evidence>
<dbReference type="PANTHER" id="PTHR33121:SF70">
    <property type="entry name" value="SIGNALING PROTEIN YKOW"/>
    <property type="match status" value="1"/>
</dbReference>
<gene>
    <name evidence="4" type="ORF">ACFPOE_11240</name>
</gene>
<dbReference type="InterPro" id="IPR050706">
    <property type="entry name" value="Cyclic-di-GMP_PDE-like"/>
</dbReference>
<dbReference type="Pfam" id="PF00563">
    <property type="entry name" value="EAL"/>
    <property type="match status" value="1"/>
</dbReference>
<dbReference type="Proteomes" id="UP001596037">
    <property type="component" value="Unassembled WGS sequence"/>
</dbReference>
<feature type="domain" description="EAL" evidence="3">
    <location>
        <begin position="147"/>
        <end position="401"/>
    </location>
</feature>
<evidence type="ECO:0000313" key="5">
    <source>
        <dbReference type="Proteomes" id="UP001596037"/>
    </source>
</evidence>
<dbReference type="Pfam" id="PF00072">
    <property type="entry name" value="Response_reg"/>
    <property type="match status" value="1"/>
</dbReference>
<accession>A0ABW0NBR7</accession>
<dbReference type="SMART" id="SM00448">
    <property type="entry name" value="REC"/>
    <property type="match status" value="1"/>
</dbReference>
<dbReference type="PROSITE" id="PS50883">
    <property type="entry name" value="EAL"/>
    <property type="match status" value="1"/>
</dbReference>
<dbReference type="CDD" id="cd01948">
    <property type="entry name" value="EAL"/>
    <property type="match status" value="1"/>
</dbReference>
<dbReference type="PROSITE" id="PS50110">
    <property type="entry name" value="RESPONSE_REGULATORY"/>
    <property type="match status" value="1"/>
</dbReference>
<dbReference type="InterPro" id="IPR001789">
    <property type="entry name" value="Sig_transdc_resp-reg_receiver"/>
</dbReference>
<dbReference type="Gene3D" id="3.40.50.2300">
    <property type="match status" value="1"/>
</dbReference>
<evidence type="ECO:0000259" key="3">
    <source>
        <dbReference type="PROSITE" id="PS50883"/>
    </source>
</evidence>
<dbReference type="PANTHER" id="PTHR33121">
    <property type="entry name" value="CYCLIC DI-GMP PHOSPHODIESTERASE PDEF"/>
    <property type="match status" value="1"/>
</dbReference>
<evidence type="ECO:0000313" key="4">
    <source>
        <dbReference type="EMBL" id="MFC5498110.1"/>
    </source>
</evidence>
<proteinExistence type="predicted"/>
<dbReference type="InterPro" id="IPR001633">
    <property type="entry name" value="EAL_dom"/>
</dbReference>
<dbReference type="InterPro" id="IPR035919">
    <property type="entry name" value="EAL_sf"/>
</dbReference>
<sequence>MTDLALDPMACRDLSFLVVEDHEFQRRCVSQLLTSMGAAAVHGAEDGQAALRLITDGEHPVDIVICDVNMPGMDGMEFIRHWSERGDPSSLIVMSAIEPELLATVANMALAYQARLLGVAAKPVTAAKLIPLVDQHRLKMAQKPAESLFSFQELTHAWTGDEFECWFEPQVSLATGALRSMCSVPRWRHPTQGVLLPERFMPSLQARGLGDDFAWLQLQHATAQCRRWQREGAAPLVSIALAFASLTDVKLAPRIQHIAQGEGVDPRSMVLHVDESVLAGPDLAKVLENLARLRLLGFGLAVDDFGKGAMEVDRLSLAPFTELRIRSAFVAGADCDESARAGLAVALEAAHRLKVRAVATGIGSTQEWNLLHGWGCSFGEGPFIAAPMAATAVARWSNRWQAGRGMPA</sequence>
<dbReference type="EMBL" id="JBHSMF010000006">
    <property type="protein sequence ID" value="MFC5498110.1"/>
    <property type="molecule type" value="Genomic_DNA"/>
</dbReference>
<comment type="caution">
    <text evidence="4">The sequence shown here is derived from an EMBL/GenBank/DDBJ whole genome shotgun (WGS) entry which is preliminary data.</text>
</comment>
<dbReference type="InterPro" id="IPR011006">
    <property type="entry name" value="CheY-like_superfamily"/>
</dbReference>
<dbReference type="RefSeq" id="WP_376850171.1">
    <property type="nucleotide sequence ID" value="NZ_JBHSMF010000006.1"/>
</dbReference>
<keyword evidence="5" id="KW-1185">Reference proteome</keyword>
<organism evidence="4 5">
    <name type="scientific">Caenimonas terrae</name>
    <dbReference type="NCBI Taxonomy" id="696074"/>
    <lineage>
        <taxon>Bacteria</taxon>
        <taxon>Pseudomonadati</taxon>
        <taxon>Pseudomonadota</taxon>
        <taxon>Betaproteobacteria</taxon>
        <taxon>Burkholderiales</taxon>
        <taxon>Comamonadaceae</taxon>
        <taxon>Caenimonas</taxon>
    </lineage>
</organism>
<reference evidence="5" key="1">
    <citation type="journal article" date="2019" name="Int. J. Syst. Evol. Microbiol.">
        <title>The Global Catalogue of Microorganisms (GCM) 10K type strain sequencing project: providing services to taxonomists for standard genome sequencing and annotation.</title>
        <authorList>
            <consortium name="The Broad Institute Genomics Platform"/>
            <consortium name="The Broad Institute Genome Sequencing Center for Infectious Disease"/>
            <person name="Wu L."/>
            <person name="Ma J."/>
        </authorList>
    </citation>
    <scope>NUCLEOTIDE SEQUENCE [LARGE SCALE GENOMIC DNA]</scope>
    <source>
        <strain evidence="5">CCUG 57401</strain>
    </source>
</reference>
<dbReference type="SUPFAM" id="SSF52172">
    <property type="entry name" value="CheY-like"/>
    <property type="match status" value="1"/>
</dbReference>
<name>A0ABW0NBR7_9BURK</name>
<feature type="domain" description="Response regulatory" evidence="2">
    <location>
        <begin position="15"/>
        <end position="137"/>
    </location>
</feature>
<protein>
    <submittedName>
        <fullName evidence="4">EAL domain-containing protein</fullName>
    </submittedName>
</protein>
<evidence type="ECO:0000256" key="1">
    <source>
        <dbReference type="PROSITE-ProRule" id="PRU00169"/>
    </source>
</evidence>
<dbReference type="SUPFAM" id="SSF141868">
    <property type="entry name" value="EAL domain-like"/>
    <property type="match status" value="1"/>
</dbReference>
<keyword evidence="1" id="KW-0597">Phosphoprotein</keyword>